<dbReference type="AlphaFoldDB" id="A0A9W9DSX7"/>
<evidence type="ECO:0008006" key="5">
    <source>
        <dbReference type="Google" id="ProtNLM"/>
    </source>
</evidence>
<dbReference type="EMBL" id="JANVFS010000012">
    <property type="protein sequence ID" value="KAJ4484229.1"/>
    <property type="molecule type" value="Genomic_DNA"/>
</dbReference>
<organism evidence="3 4">
    <name type="scientific">Lentinula lateritia</name>
    <dbReference type="NCBI Taxonomy" id="40482"/>
    <lineage>
        <taxon>Eukaryota</taxon>
        <taxon>Fungi</taxon>
        <taxon>Dikarya</taxon>
        <taxon>Basidiomycota</taxon>
        <taxon>Agaricomycotina</taxon>
        <taxon>Agaricomycetes</taxon>
        <taxon>Agaricomycetidae</taxon>
        <taxon>Agaricales</taxon>
        <taxon>Marasmiineae</taxon>
        <taxon>Omphalotaceae</taxon>
        <taxon>Lentinula</taxon>
    </lineage>
</organism>
<dbReference type="InterPro" id="IPR019405">
    <property type="entry name" value="Lactonase_7-beta_prop"/>
</dbReference>
<protein>
    <recommendedName>
        <fullName evidence="5">3-carboxy-cis,cis-mucoante lactonizing enzyme</fullName>
    </recommendedName>
</protein>
<accession>A0A9W9DSX7</accession>
<comment type="similarity">
    <text evidence="1">Belongs to the cycloisomerase 2 family.</text>
</comment>
<dbReference type="PANTHER" id="PTHR30344:SF4">
    <property type="entry name" value="CYCLASE, PUTATIVE (AFU_ORTHOLOGUE AFUA_6G11580)-RELATED"/>
    <property type="match status" value="1"/>
</dbReference>
<comment type="caution">
    <text evidence="3">The sequence shown here is derived from an EMBL/GenBank/DDBJ whole genome shotgun (WGS) entry which is preliminary data.</text>
</comment>
<dbReference type="Pfam" id="PF10282">
    <property type="entry name" value="Lactonase"/>
    <property type="match status" value="1"/>
</dbReference>
<feature type="region of interest" description="Disordered" evidence="2">
    <location>
        <begin position="466"/>
        <end position="509"/>
    </location>
</feature>
<evidence type="ECO:0000256" key="2">
    <source>
        <dbReference type="SAM" id="MobiDB-lite"/>
    </source>
</evidence>
<name>A0A9W9DSX7_9AGAR</name>
<gene>
    <name evidence="3" type="ORF">C8J55DRAFT_510111</name>
</gene>
<proteinExistence type="inferred from homology"/>
<evidence type="ECO:0000313" key="4">
    <source>
        <dbReference type="Proteomes" id="UP001150238"/>
    </source>
</evidence>
<dbReference type="InterPro" id="IPR050282">
    <property type="entry name" value="Cycloisomerase_2"/>
</dbReference>
<dbReference type="InterPro" id="IPR011045">
    <property type="entry name" value="N2O_reductase_N"/>
</dbReference>
<dbReference type="InterPro" id="IPR015943">
    <property type="entry name" value="WD40/YVTN_repeat-like_dom_sf"/>
</dbReference>
<evidence type="ECO:0000256" key="1">
    <source>
        <dbReference type="ARBA" id="ARBA00005564"/>
    </source>
</evidence>
<reference evidence="3" key="1">
    <citation type="submission" date="2022-08" db="EMBL/GenBank/DDBJ databases">
        <authorList>
            <consortium name="DOE Joint Genome Institute"/>
            <person name="Min B."/>
            <person name="Riley R."/>
            <person name="Sierra-Patev S."/>
            <person name="Naranjo-Ortiz M."/>
            <person name="Looney B."/>
            <person name="Konkel Z."/>
            <person name="Slot J.C."/>
            <person name="Sakamoto Y."/>
            <person name="Steenwyk J.L."/>
            <person name="Rokas A."/>
            <person name="Carro J."/>
            <person name="Camarero S."/>
            <person name="Ferreira P."/>
            <person name="Molpeceres G."/>
            <person name="Ruiz-Duenas F.J."/>
            <person name="Serrano A."/>
            <person name="Henrissat B."/>
            <person name="Drula E."/>
            <person name="Hughes K.W."/>
            <person name="Mata J.L."/>
            <person name="Ishikawa N.K."/>
            <person name="Vargas-Isla R."/>
            <person name="Ushijima S."/>
            <person name="Smith C.A."/>
            <person name="Ahrendt S."/>
            <person name="Andreopoulos W."/>
            <person name="He G."/>
            <person name="Labutti K."/>
            <person name="Lipzen A."/>
            <person name="Ng V."/>
            <person name="Sandor L."/>
            <person name="Barry K."/>
            <person name="Martinez A.T."/>
            <person name="Xiao Y."/>
            <person name="Gibbons J.G."/>
            <person name="Terashima K."/>
            <person name="Hibbett D.S."/>
            <person name="Grigoriev I.V."/>
        </authorList>
    </citation>
    <scope>NUCLEOTIDE SEQUENCE</scope>
    <source>
        <strain evidence="3">Sp2 HRB7682 ss15</strain>
    </source>
</reference>
<dbReference type="GO" id="GO:0017057">
    <property type="term" value="F:6-phosphogluconolactonase activity"/>
    <property type="evidence" value="ECO:0007669"/>
    <property type="project" value="TreeGrafter"/>
</dbReference>
<evidence type="ECO:0000313" key="3">
    <source>
        <dbReference type="EMBL" id="KAJ4484229.1"/>
    </source>
</evidence>
<sequence>MNIDMMQPVQQVLSPSLNISSPPETLHVLSGSFRSLSLFLLAFSPAARTLSLLHQVPGFGPHQYIGTNRDKIKSSQSSETNLNATVVGLAAYTTSWATPPILSSWEITSDWHLNHLDNVPITAVSSYISLPHPYTHLYSMGGPTGEVHLLSPQSGSFSEKVQEVLFVPPDKLADADKSRNALRHGSHAIEFAHLPGTNTRLAFVPVLGTNSIEVYTHDPDSGFLTHVYSSPSPRFGVEDGPRHVKVHPNGKILYCVTEHNNLLDVYSFRATGRSDSSTEWSNNPLKYLGTRSLLPPNLSHPSASIQTIHRFRGDTLMLGPSVGAGQWPTEIWATTRGATEDDRGWVSVFKLDQDGMFAPFNPSGKSFSEEEGVERYETPTSGGKAHAIDLYPKSPSSIDIPYLEPRVGSPVWILLTDDSDYAAGEVRDGPSISSQPVKRSNPVGGVRVLEWDSWSNGGIREVVSWPSAGKRDGKTGIVDEEAGDTEQVVEQGSDEERLMRGGSHAVWLD</sequence>
<dbReference type="Gene3D" id="2.130.10.10">
    <property type="entry name" value="YVTN repeat-like/Quinoprotein amine dehydrogenase"/>
    <property type="match status" value="1"/>
</dbReference>
<dbReference type="PANTHER" id="PTHR30344">
    <property type="entry name" value="6-PHOSPHOGLUCONOLACTONASE-RELATED"/>
    <property type="match status" value="1"/>
</dbReference>
<dbReference type="SUPFAM" id="SSF50974">
    <property type="entry name" value="Nitrous oxide reductase, N-terminal domain"/>
    <property type="match status" value="1"/>
</dbReference>
<dbReference type="Proteomes" id="UP001150238">
    <property type="component" value="Unassembled WGS sequence"/>
</dbReference>
<reference evidence="3" key="2">
    <citation type="journal article" date="2023" name="Proc. Natl. Acad. Sci. U.S.A.">
        <title>A global phylogenomic analysis of the shiitake genus Lentinula.</title>
        <authorList>
            <person name="Sierra-Patev S."/>
            <person name="Min B."/>
            <person name="Naranjo-Ortiz M."/>
            <person name="Looney B."/>
            <person name="Konkel Z."/>
            <person name="Slot J.C."/>
            <person name="Sakamoto Y."/>
            <person name="Steenwyk J.L."/>
            <person name="Rokas A."/>
            <person name="Carro J."/>
            <person name="Camarero S."/>
            <person name="Ferreira P."/>
            <person name="Molpeceres G."/>
            <person name="Ruiz-Duenas F.J."/>
            <person name="Serrano A."/>
            <person name="Henrissat B."/>
            <person name="Drula E."/>
            <person name="Hughes K.W."/>
            <person name="Mata J.L."/>
            <person name="Ishikawa N.K."/>
            <person name="Vargas-Isla R."/>
            <person name="Ushijima S."/>
            <person name="Smith C.A."/>
            <person name="Donoghue J."/>
            <person name="Ahrendt S."/>
            <person name="Andreopoulos W."/>
            <person name="He G."/>
            <person name="LaButti K."/>
            <person name="Lipzen A."/>
            <person name="Ng V."/>
            <person name="Riley R."/>
            <person name="Sandor L."/>
            <person name="Barry K."/>
            <person name="Martinez A.T."/>
            <person name="Xiao Y."/>
            <person name="Gibbons J.G."/>
            <person name="Terashima K."/>
            <person name="Grigoriev I.V."/>
            <person name="Hibbett D."/>
        </authorList>
    </citation>
    <scope>NUCLEOTIDE SEQUENCE</scope>
    <source>
        <strain evidence="3">Sp2 HRB7682 ss15</strain>
    </source>
</reference>